<dbReference type="InParanoid" id="A0A409W2S2"/>
<protein>
    <recommendedName>
        <fullName evidence="1">Dienelactone hydrolase domain-containing protein</fullName>
    </recommendedName>
</protein>
<dbReference type="STRING" id="181874.A0A409W2S2"/>
<evidence type="ECO:0000259" key="1">
    <source>
        <dbReference type="Pfam" id="PF01738"/>
    </source>
</evidence>
<dbReference type="FunCoup" id="A0A409W2S2">
    <property type="interactions" value="20"/>
</dbReference>
<proteinExistence type="predicted"/>
<name>A0A409W2S2_9AGAR</name>
<evidence type="ECO:0000313" key="2">
    <source>
        <dbReference type="EMBL" id="PPQ72819.1"/>
    </source>
</evidence>
<reference evidence="2 3" key="1">
    <citation type="journal article" date="2018" name="Evol. Lett.">
        <title>Horizontal gene cluster transfer increased hallucinogenic mushroom diversity.</title>
        <authorList>
            <person name="Reynolds H.T."/>
            <person name="Vijayakumar V."/>
            <person name="Gluck-Thaler E."/>
            <person name="Korotkin H.B."/>
            <person name="Matheny P.B."/>
            <person name="Slot J.C."/>
        </authorList>
    </citation>
    <scope>NUCLEOTIDE SEQUENCE [LARGE SCALE GENOMIC DNA]</scope>
    <source>
        <strain evidence="2 3">2629</strain>
    </source>
</reference>
<dbReference type="SUPFAM" id="SSF53474">
    <property type="entry name" value="alpha/beta-Hydrolases"/>
    <property type="match status" value="1"/>
</dbReference>
<comment type="caution">
    <text evidence="2">The sequence shown here is derived from an EMBL/GenBank/DDBJ whole genome shotgun (WGS) entry which is preliminary data.</text>
</comment>
<evidence type="ECO:0000313" key="3">
    <source>
        <dbReference type="Proteomes" id="UP000284842"/>
    </source>
</evidence>
<feature type="domain" description="Dienelactone hydrolase" evidence="1">
    <location>
        <begin position="32"/>
        <end position="257"/>
    </location>
</feature>
<dbReference type="OrthoDB" id="10019231at2759"/>
<dbReference type="AlphaFoldDB" id="A0A409W2S2"/>
<dbReference type="GO" id="GO:0016787">
    <property type="term" value="F:hydrolase activity"/>
    <property type="evidence" value="ECO:0007669"/>
    <property type="project" value="InterPro"/>
</dbReference>
<dbReference type="Gene3D" id="3.40.50.1820">
    <property type="entry name" value="alpha/beta hydrolase"/>
    <property type="match status" value="1"/>
</dbReference>
<gene>
    <name evidence="2" type="ORF">CVT24_012895</name>
</gene>
<dbReference type="InterPro" id="IPR029058">
    <property type="entry name" value="AB_hydrolase_fold"/>
</dbReference>
<dbReference type="InterPro" id="IPR002925">
    <property type="entry name" value="Dienelactn_hydro"/>
</dbReference>
<sequence>MVCPQCKDGQLLAGEPVGQILADYQGAYFTPGPENCSQKRAVLLLTDAFGMGLKNCKLIADDFAKRVGCDVWIPDYFDGRPLINPSSLELPDKPFERPSIFEWLKFIITIGIPSIPSIIHSRPSFIDLIKTQKKYERLGAVGYCFGGSTCVRFGSSDKIQSIVICHPGRFTLDEVKAIKIPTAWVCAEDDMFFPDSLRDQSEAVFAARKGKDHYNEYEFQHYKGTTHGFASRPNLENPEVKVAFEGACNQIVNWFSKTLPA</sequence>
<dbReference type="EMBL" id="NHTK01005850">
    <property type="protein sequence ID" value="PPQ72819.1"/>
    <property type="molecule type" value="Genomic_DNA"/>
</dbReference>
<dbReference type="PANTHER" id="PTHR17630:SF44">
    <property type="entry name" value="PROTEIN AIM2"/>
    <property type="match status" value="1"/>
</dbReference>
<keyword evidence="3" id="KW-1185">Reference proteome</keyword>
<dbReference type="Pfam" id="PF01738">
    <property type="entry name" value="DLH"/>
    <property type="match status" value="1"/>
</dbReference>
<dbReference type="Proteomes" id="UP000284842">
    <property type="component" value="Unassembled WGS sequence"/>
</dbReference>
<dbReference type="PANTHER" id="PTHR17630">
    <property type="entry name" value="DIENELACTONE HYDROLASE"/>
    <property type="match status" value="1"/>
</dbReference>
<accession>A0A409W2S2</accession>
<organism evidence="2 3">
    <name type="scientific">Panaeolus cyanescens</name>
    <dbReference type="NCBI Taxonomy" id="181874"/>
    <lineage>
        <taxon>Eukaryota</taxon>
        <taxon>Fungi</taxon>
        <taxon>Dikarya</taxon>
        <taxon>Basidiomycota</taxon>
        <taxon>Agaricomycotina</taxon>
        <taxon>Agaricomycetes</taxon>
        <taxon>Agaricomycetidae</taxon>
        <taxon>Agaricales</taxon>
        <taxon>Agaricineae</taxon>
        <taxon>Galeropsidaceae</taxon>
        <taxon>Panaeolus</taxon>
    </lineage>
</organism>